<proteinExistence type="predicted"/>
<evidence type="ECO:0000256" key="1">
    <source>
        <dbReference type="SAM" id="MobiDB-lite"/>
    </source>
</evidence>
<dbReference type="Proteomes" id="UP000186817">
    <property type="component" value="Unassembled WGS sequence"/>
</dbReference>
<dbReference type="PANTHER" id="PTHR34386:SF1">
    <property type="entry name" value="GLUTAREDOXIN-LIKE PROTEIN NRDH"/>
    <property type="match status" value="1"/>
</dbReference>
<feature type="domain" description="BTB" evidence="2">
    <location>
        <begin position="634"/>
        <end position="706"/>
    </location>
</feature>
<dbReference type="CDD" id="cd02066">
    <property type="entry name" value="GRX_family"/>
    <property type="match status" value="1"/>
</dbReference>
<dbReference type="GO" id="GO:0045454">
    <property type="term" value="P:cell redox homeostasis"/>
    <property type="evidence" value="ECO:0007669"/>
    <property type="project" value="TreeGrafter"/>
</dbReference>
<dbReference type="PROSITE" id="PS50097">
    <property type="entry name" value="BTB"/>
    <property type="match status" value="1"/>
</dbReference>
<dbReference type="InterPro" id="IPR006869">
    <property type="entry name" value="DUF547"/>
</dbReference>
<dbReference type="InterPro" id="IPR011333">
    <property type="entry name" value="SKP1/BTB/POZ_sf"/>
</dbReference>
<dbReference type="SUPFAM" id="SSF52833">
    <property type="entry name" value="Thioredoxin-like"/>
    <property type="match status" value="1"/>
</dbReference>
<dbReference type="Pfam" id="PF04784">
    <property type="entry name" value="DUF547"/>
    <property type="match status" value="1"/>
</dbReference>
<dbReference type="Pfam" id="PF00651">
    <property type="entry name" value="BTB"/>
    <property type="match status" value="1"/>
</dbReference>
<name>A0A1Q9DKK1_SYMMI</name>
<gene>
    <name evidence="3" type="primary">grxC</name>
    <name evidence="3" type="ORF">AK812_SmicGene22183</name>
</gene>
<dbReference type="InterPro" id="IPR036249">
    <property type="entry name" value="Thioredoxin-like_sf"/>
</dbReference>
<organism evidence="3 4">
    <name type="scientific">Symbiodinium microadriaticum</name>
    <name type="common">Dinoflagellate</name>
    <name type="synonym">Zooxanthella microadriatica</name>
    <dbReference type="NCBI Taxonomy" id="2951"/>
    <lineage>
        <taxon>Eukaryota</taxon>
        <taxon>Sar</taxon>
        <taxon>Alveolata</taxon>
        <taxon>Dinophyceae</taxon>
        <taxon>Suessiales</taxon>
        <taxon>Symbiodiniaceae</taxon>
        <taxon>Symbiodinium</taxon>
    </lineage>
</organism>
<evidence type="ECO:0000313" key="3">
    <source>
        <dbReference type="EMBL" id="OLP95670.1"/>
    </source>
</evidence>
<dbReference type="Gene3D" id="3.40.30.10">
    <property type="entry name" value="Glutaredoxin"/>
    <property type="match status" value="1"/>
</dbReference>
<evidence type="ECO:0000259" key="2">
    <source>
        <dbReference type="PROSITE" id="PS50097"/>
    </source>
</evidence>
<dbReference type="GO" id="GO:0009055">
    <property type="term" value="F:electron transfer activity"/>
    <property type="evidence" value="ECO:0007669"/>
    <property type="project" value="TreeGrafter"/>
</dbReference>
<dbReference type="InterPro" id="IPR000210">
    <property type="entry name" value="BTB/POZ_dom"/>
</dbReference>
<comment type="caution">
    <text evidence="3">The sequence shown here is derived from an EMBL/GenBank/DDBJ whole genome shotgun (WGS) entry which is preliminary data.</text>
</comment>
<protein>
    <submittedName>
        <fullName evidence="3">Glutaredoxin-3</fullName>
    </submittedName>
</protein>
<dbReference type="InterPro" id="IPR002109">
    <property type="entry name" value="Glutaredoxin"/>
</dbReference>
<dbReference type="Gene3D" id="3.30.710.10">
    <property type="entry name" value="Potassium Channel Kv1.1, Chain A"/>
    <property type="match status" value="1"/>
</dbReference>
<dbReference type="PANTHER" id="PTHR34386">
    <property type="entry name" value="GLUTAREDOXIN"/>
    <property type="match status" value="1"/>
</dbReference>
<dbReference type="PRINTS" id="PR00160">
    <property type="entry name" value="GLUTAREDOXIN"/>
</dbReference>
<dbReference type="Pfam" id="PF00462">
    <property type="entry name" value="Glutaredoxin"/>
    <property type="match status" value="1"/>
</dbReference>
<dbReference type="CDD" id="cd18186">
    <property type="entry name" value="BTB_POZ_ZBTB_KLHL-like"/>
    <property type="match status" value="1"/>
</dbReference>
<keyword evidence="4" id="KW-1185">Reference proteome</keyword>
<dbReference type="OrthoDB" id="413524at2759"/>
<dbReference type="AlphaFoldDB" id="A0A1Q9DKK1"/>
<accession>A0A1Q9DKK1</accession>
<reference evidence="3 4" key="1">
    <citation type="submission" date="2016-02" db="EMBL/GenBank/DDBJ databases">
        <title>Genome analysis of coral dinoflagellate symbionts highlights evolutionary adaptations to a symbiotic lifestyle.</title>
        <authorList>
            <person name="Aranda M."/>
            <person name="Li Y."/>
            <person name="Liew Y.J."/>
            <person name="Baumgarten S."/>
            <person name="Simakov O."/>
            <person name="Wilson M."/>
            <person name="Piel J."/>
            <person name="Ashoor H."/>
            <person name="Bougouffa S."/>
            <person name="Bajic V.B."/>
            <person name="Ryu T."/>
            <person name="Ravasi T."/>
            <person name="Bayer T."/>
            <person name="Micklem G."/>
            <person name="Kim H."/>
            <person name="Bhak J."/>
            <person name="Lajeunesse T.C."/>
            <person name="Voolstra C.R."/>
        </authorList>
    </citation>
    <scope>NUCLEOTIDE SEQUENCE [LARGE SCALE GENOMIC DNA]</scope>
    <source>
        <strain evidence="3 4">CCMP2467</strain>
    </source>
</reference>
<dbReference type="InterPro" id="IPR014025">
    <property type="entry name" value="Glutaredoxin_subgr"/>
</dbReference>
<dbReference type="InterPro" id="IPR051548">
    <property type="entry name" value="Grx-like_ET"/>
</dbReference>
<dbReference type="PROSITE" id="PS51354">
    <property type="entry name" value="GLUTAREDOXIN_2"/>
    <property type="match status" value="1"/>
</dbReference>
<evidence type="ECO:0000313" key="4">
    <source>
        <dbReference type="Proteomes" id="UP000186817"/>
    </source>
</evidence>
<sequence length="950" mass="105652">MRAAAFPCARSASSQPQAFRRSAVLHLRPRPPPPHTHSAVPALLAAGFALARRAALPPLRGNRYVAMQAAPDVVVFSRPGCAYCAKAKSLLKQRGVAFGVVDIAAEEERRAEAVERSKASTVPQVFVGSRCLGGFDDLRRLDEAGGLVEALKRSAEDDVYIAPTPPEKIAAAGLPEAVRSQLSDRAQALSKLKYQDQSRNVALNLAAVPGQPSPGPALQGKASELVALLRQVMLQLLEDFFDPASADVDYMAMRASPQWSLFLALAAEIGEWYLYCFFITPAVSYRVAGVQMSLDDIEHGILRAKKGYFEPWLRAMASRDATATVQMRPGWQQQVDLILWNPCGYRPEQYVVSETVGPNDDFRMRLVVYPRGRYHYKDDCDLLSAFLEILPPVSLEGCRWRCEDIHFELTALKEDEADVKPWKTGTFTFSDSCPFVGLCDICDMDEVAEEGIWLNRLRELRLRGQATCAPPSPKGRLEQVELILRELETFIPNPEDHGKPLTEAFATIEQNAFRIQLRVHPIVPERSGCLGVFIYLTPGPMQDIGSEWIVQDAKCEVTVYQEGADWMVKEAATFCFTDEESGNGWSELWPRPLQDLASWLGLGRLVVQASVEFPLQTDALKDLYQGLDFSQEVTQVTVRLAEGPPLFFDKRLLMACSEYFRDMLEEPRFREGCKNEIDLSSDPQADHRALSAIFRYMTSGTFFANGDFTFALSIRKLADQYRLMGLVEKAETELGSLLSESNVLMFLSHVFGTGCRLEQLCVQMIMNNGCEVLVLQEEQLTQMVDAHPELAKKLMRALLAARSQLRWPEDCLDSDSLEEEMKLPANVHSPQKLILYIAQKARQGSGKELQRQLRMPQVDPRIHMALNCGAKGCPAVAVYTGGEELDAELDSAVAGFVAAEGNVRIKEEANGLRLDLSEIFKMYTEDFIGSKASKEPGRQLAPPSGTAGRH</sequence>
<dbReference type="SUPFAM" id="SSF54695">
    <property type="entry name" value="POZ domain"/>
    <property type="match status" value="1"/>
</dbReference>
<feature type="region of interest" description="Disordered" evidence="1">
    <location>
        <begin position="931"/>
        <end position="950"/>
    </location>
</feature>
<dbReference type="EMBL" id="LSRX01000495">
    <property type="protein sequence ID" value="OLP95670.1"/>
    <property type="molecule type" value="Genomic_DNA"/>
</dbReference>